<keyword evidence="2 3" id="KW-0648">Protein biosynthesis</keyword>
<reference evidence="6 7" key="1">
    <citation type="submission" date="2020-08" db="EMBL/GenBank/DDBJ databases">
        <title>Genomic Encyclopedia of Type Strains, Phase IV (KMG-IV): sequencing the most valuable type-strain genomes for metagenomic binning, comparative biology and taxonomic classification.</title>
        <authorList>
            <person name="Goeker M."/>
        </authorList>
    </citation>
    <scope>NUCLEOTIDE SEQUENCE [LARGE SCALE GENOMIC DNA]</scope>
    <source>
        <strain evidence="6 7">DSM 103725</strain>
    </source>
</reference>
<evidence type="ECO:0000256" key="4">
    <source>
        <dbReference type="SAM" id="MobiDB-lite"/>
    </source>
</evidence>
<dbReference type="EMBL" id="JACHGY010000001">
    <property type="protein sequence ID" value="MBB6428815.1"/>
    <property type="molecule type" value="Genomic_DNA"/>
</dbReference>
<proteinExistence type="inferred from homology"/>
<feature type="region of interest" description="Disordered" evidence="4">
    <location>
        <begin position="134"/>
        <end position="160"/>
    </location>
</feature>
<protein>
    <recommendedName>
        <fullName evidence="3">Ribosome-recycling factor</fullName>
        <shortName evidence="3">RRF</shortName>
    </recommendedName>
    <alternativeName>
        <fullName evidence="3">Ribosome-releasing factor</fullName>
    </alternativeName>
</protein>
<evidence type="ECO:0000259" key="5">
    <source>
        <dbReference type="Pfam" id="PF01765"/>
    </source>
</evidence>
<accession>A0A7X0H6Q2</accession>
<dbReference type="FunFam" id="3.30.1360.40:FF:000001">
    <property type="entry name" value="Ribosome-recycling factor"/>
    <property type="match status" value="1"/>
</dbReference>
<dbReference type="Pfam" id="PF01765">
    <property type="entry name" value="RRF"/>
    <property type="match status" value="1"/>
</dbReference>
<dbReference type="SUPFAM" id="SSF55194">
    <property type="entry name" value="Ribosome recycling factor, RRF"/>
    <property type="match status" value="1"/>
</dbReference>
<dbReference type="GO" id="GO:0005737">
    <property type="term" value="C:cytoplasm"/>
    <property type="evidence" value="ECO:0007669"/>
    <property type="project" value="UniProtKB-SubCell"/>
</dbReference>
<dbReference type="Gene3D" id="1.10.132.20">
    <property type="entry name" value="Ribosome-recycling factor"/>
    <property type="match status" value="1"/>
</dbReference>
<name>A0A7X0H6Q2_9BACT</name>
<comment type="subcellular location">
    <subcellularLocation>
        <location evidence="3">Cytoplasm</location>
    </subcellularLocation>
</comment>
<dbReference type="Proteomes" id="UP000541810">
    <property type="component" value="Unassembled WGS sequence"/>
</dbReference>
<dbReference type="InterPro" id="IPR002661">
    <property type="entry name" value="Ribosome_recyc_fac"/>
</dbReference>
<dbReference type="GO" id="GO:0043023">
    <property type="term" value="F:ribosomal large subunit binding"/>
    <property type="evidence" value="ECO:0007669"/>
    <property type="project" value="TreeGrafter"/>
</dbReference>
<dbReference type="GO" id="GO:0006415">
    <property type="term" value="P:translational termination"/>
    <property type="evidence" value="ECO:0007669"/>
    <property type="project" value="UniProtKB-UniRule"/>
</dbReference>
<dbReference type="InterPro" id="IPR023584">
    <property type="entry name" value="Ribosome_recyc_fac_dom"/>
</dbReference>
<dbReference type="HAMAP" id="MF_00040">
    <property type="entry name" value="RRF"/>
    <property type="match status" value="1"/>
</dbReference>
<comment type="similarity">
    <text evidence="1 3">Belongs to the RRF family.</text>
</comment>
<dbReference type="NCBIfam" id="TIGR00496">
    <property type="entry name" value="frr"/>
    <property type="match status" value="1"/>
</dbReference>
<keyword evidence="7" id="KW-1185">Reference proteome</keyword>
<feature type="compositionally biased region" description="Basic and acidic residues" evidence="4">
    <location>
        <begin position="134"/>
        <end position="148"/>
    </location>
</feature>
<gene>
    <name evidence="3" type="primary">frr</name>
    <name evidence="6" type="ORF">HNQ40_000621</name>
</gene>
<dbReference type="AlphaFoldDB" id="A0A7X0H6Q2"/>
<evidence type="ECO:0000256" key="3">
    <source>
        <dbReference type="HAMAP-Rule" id="MF_00040"/>
    </source>
</evidence>
<dbReference type="Gene3D" id="3.30.1360.40">
    <property type="match status" value="1"/>
</dbReference>
<feature type="domain" description="Ribosome recycling factor" evidence="5">
    <location>
        <begin position="22"/>
        <end position="185"/>
    </location>
</feature>
<dbReference type="PANTHER" id="PTHR20982:SF3">
    <property type="entry name" value="MITOCHONDRIAL RIBOSOME RECYCLING FACTOR PSEUDO 1"/>
    <property type="match status" value="1"/>
</dbReference>
<evidence type="ECO:0000256" key="1">
    <source>
        <dbReference type="ARBA" id="ARBA00005912"/>
    </source>
</evidence>
<dbReference type="PANTHER" id="PTHR20982">
    <property type="entry name" value="RIBOSOME RECYCLING FACTOR"/>
    <property type="match status" value="1"/>
</dbReference>
<dbReference type="CDD" id="cd00520">
    <property type="entry name" value="RRF"/>
    <property type="match status" value="1"/>
</dbReference>
<evidence type="ECO:0000256" key="2">
    <source>
        <dbReference type="ARBA" id="ARBA00022917"/>
    </source>
</evidence>
<evidence type="ECO:0000313" key="6">
    <source>
        <dbReference type="EMBL" id="MBB6428815.1"/>
    </source>
</evidence>
<comment type="function">
    <text evidence="3">Responsible for the release of ribosomes from messenger RNA at the termination of protein biosynthesis. May increase the efficiency of translation by recycling ribosomes from one round of translation to another.</text>
</comment>
<organism evidence="6 7">
    <name type="scientific">Algisphaera agarilytica</name>
    <dbReference type="NCBI Taxonomy" id="1385975"/>
    <lineage>
        <taxon>Bacteria</taxon>
        <taxon>Pseudomonadati</taxon>
        <taxon>Planctomycetota</taxon>
        <taxon>Phycisphaerae</taxon>
        <taxon>Phycisphaerales</taxon>
        <taxon>Phycisphaeraceae</taxon>
        <taxon>Algisphaera</taxon>
    </lineage>
</organism>
<dbReference type="InterPro" id="IPR036191">
    <property type="entry name" value="RRF_sf"/>
</dbReference>
<keyword evidence="3" id="KW-0963">Cytoplasm</keyword>
<sequence>MDLDEILMEAEESMEKAIDYAKSEMKGVRTGRAQPSMLEMVKVECYGAESELRSVALISAPEPTQLLVKPFDPSTTNEIAKGLEKAGLGFNPQVDGKQIRLNIPALSGDRRKQLAASVKQMGEQAKVTIRNARRDANKHIDTAGKDKSLGLSEDDVSGTKNEVQDLLKNYEGIVEKMVGEKTKEIEEV</sequence>
<evidence type="ECO:0000313" key="7">
    <source>
        <dbReference type="Proteomes" id="UP000541810"/>
    </source>
</evidence>
<dbReference type="RefSeq" id="WP_184676295.1">
    <property type="nucleotide sequence ID" value="NZ_JACHGY010000001.1"/>
</dbReference>
<comment type="caution">
    <text evidence="6">The sequence shown here is derived from an EMBL/GenBank/DDBJ whole genome shotgun (WGS) entry which is preliminary data.</text>
</comment>